<evidence type="ECO:0000313" key="2">
    <source>
        <dbReference type="Proteomes" id="UP000807342"/>
    </source>
</evidence>
<protein>
    <submittedName>
        <fullName evidence="1">Uncharacterized protein</fullName>
    </submittedName>
</protein>
<accession>A0A9P5XM84</accession>
<dbReference type="EMBL" id="MU151057">
    <property type="protein sequence ID" value="KAF9453993.1"/>
    <property type="molecule type" value="Genomic_DNA"/>
</dbReference>
<comment type="caution">
    <text evidence="1">The sequence shown here is derived from an EMBL/GenBank/DDBJ whole genome shotgun (WGS) entry which is preliminary data.</text>
</comment>
<reference evidence="1" key="1">
    <citation type="submission" date="2020-11" db="EMBL/GenBank/DDBJ databases">
        <authorList>
            <consortium name="DOE Joint Genome Institute"/>
            <person name="Ahrendt S."/>
            <person name="Riley R."/>
            <person name="Andreopoulos W."/>
            <person name="Labutti K."/>
            <person name="Pangilinan J."/>
            <person name="Ruiz-Duenas F.J."/>
            <person name="Barrasa J.M."/>
            <person name="Sanchez-Garcia M."/>
            <person name="Camarero S."/>
            <person name="Miyauchi S."/>
            <person name="Serrano A."/>
            <person name="Linde D."/>
            <person name="Babiker R."/>
            <person name="Drula E."/>
            <person name="Ayuso-Fernandez I."/>
            <person name="Pacheco R."/>
            <person name="Padilla G."/>
            <person name="Ferreira P."/>
            <person name="Barriuso J."/>
            <person name="Kellner H."/>
            <person name="Castanera R."/>
            <person name="Alfaro M."/>
            <person name="Ramirez L."/>
            <person name="Pisabarro A.G."/>
            <person name="Kuo A."/>
            <person name="Tritt A."/>
            <person name="Lipzen A."/>
            <person name="He G."/>
            <person name="Yan M."/>
            <person name="Ng V."/>
            <person name="Cullen D."/>
            <person name="Martin F."/>
            <person name="Rosso M.-N."/>
            <person name="Henrissat B."/>
            <person name="Hibbett D."/>
            <person name="Martinez A.T."/>
            <person name="Grigoriev I.V."/>
        </authorList>
    </citation>
    <scope>NUCLEOTIDE SEQUENCE</scope>
    <source>
        <strain evidence="1">MF-IS2</strain>
    </source>
</reference>
<dbReference type="AlphaFoldDB" id="A0A9P5XM84"/>
<dbReference type="Proteomes" id="UP000807342">
    <property type="component" value="Unassembled WGS sequence"/>
</dbReference>
<dbReference type="OrthoDB" id="3015602at2759"/>
<proteinExistence type="predicted"/>
<sequence length="274" mass="32146">MPGDTDDAQSRSCSTDNNNSDERFQQLIHYVHIKAAQEPDDAIVDFVLTEKACRLLFSKLLAAQKSHDFSNNAFANFLDVLSNAESYRLSIAGQADTALVWHAYYSKEDPKQALTDKEAETLKEILDHRDEWRVIYMKIVRRTVALDLYYHFISHPWFLSDFMVRLLEYNPSGFKPTNGYMPCPRNFVQFLSEDEQESIRERCKESLQSIRASHRWLQENYPNDMINGLYSKGFEDIHQPPTSLERLEDLLHYYLKWITRTYHIITTILLHQPS</sequence>
<evidence type="ECO:0000313" key="1">
    <source>
        <dbReference type="EMBL" id="KAF9453993.1"/>
    </source>
</evidence>
<keyword evidence="2" id="KW-1185">Reference proteome</keyword>
<gene>
    <name evidence="1" type="ORF">P691DRAFT_718437</name>
</gene>
<name>A0A9P5XM84_9AGAR</name>
<organism evidence="1 2">
    <name type="scientific">Macrolepiota fuliginosa MF-IS2</name>
    <dbReference type="NCBI Taxonomy" id="1400762"/>
    <lineage>
        <taxon>Eukaryota</taxon>
        <taxon>Fungi</taxon>
        <taxon>Dikarya</taxon>
        <taxon>Basidiomycota</taxon>
        <taxon>Agaricomycotina</taxon>
        <taxon>Agaricomycetes</taxon>
        <taxon>Agaricomycetidae</taxon>
        <taxon>Agaricales</taxon>
        <taxon>Agaricineae</taxon>
        <taxon>Agaricaceae</taxon>
        <taxon>Macrolepiota</taxon>
    </lineage>
</organism>